<dbReference type="RefSeq" id="WP_124955151.1">
    <property type="nucleotide sequence ID" value="NZ_RRCH01000023.1"/>
</dbReference>
<dbReference type="Pfam" id="PF08100">
    <property type="entry name" value="Dimerisation"/>
    <property type="match status" value="1"/>
</dbReference>
<dbReference type="OrthoDB" id="202096at2157"/>
<proteinExistence type="predicted"/>
<dbReference type="InterPro" id="IPR001077">
    <property type="entry name" value="COMT_C"/>
</dbReference>
<evidence type="ECO:0000256" key="2">
    <source>
        <dbReference type="ARBA" id="ARBA00022679"/>
    </source>
</evidence>
<accession>A0A3P3RAW9</accession>
<dbReference type="AlphaFoldDB" id="A0A3P3RAW9"/>
<dbReference type="InterPro" id="IPR036388">
    <property type="entry name" value="WH-like_DNA-bd_sf"/>
</dbReference>
<dbReference type="Proteomes" id="UP000282322">
    <property type="component" value="Unassembled WGS sequence"/>
</dbReference>
<dbReference type="Gene3D" id="1.10.10.10">
    <property type="entry name" value="Winged helix-like DNA-binding domain superfamily/Winged helix DNA-binding domain"/>
    <property type="match status" value="1"/>
</dbReference>
<evidence type="ECO:0000313" key="7">
    <source>
        <dbReference type="Proteomes" id="UP000282322"/>
    </source>
</evidence>
<dbReference type="PANTHER" id="PTHR43712">
    <property type="entry name" value="PUTATIVE (AFU_ORTHOLOGUE AFUA_4G14580)-RELATED"/>
    <property type="match status" value="1"/>
</dbReference>
<dbReference type="SUPFAM" id="SSF53335">
    <property type="entry name" value="S-adenosyl-L-methionine-dependent methyltransferases"/>
    <property type="match status" value="1"/>
</dbReference>
<dbReference type="InterPro" id="IPR029063">
    <property type="entry name" value="SAM-dependent_MTases_sf"/>
</dbReference>
<dbReference type="InterPro" id="IPR036390">
    <property type="entry name" value="WH_DNA-bd_sf"/>
</dbReference>
<evidence type="ECO:0000259" key="4">
    <source>
        <dbReference type="Pfam" id="PF00891"/>
    </source>
</evidence>
<name>A0A3P3RAW9_9EURY</name>
<dbReference type="GO" id="GO:0008171">
    <property type="term" value="F:O-methyltransferase activity"/>
    <property type="evidence" value="ECO:0007669"/>
    <property type="project" value="InterPro"/>
</dbReference>
<keyword evidence="2" id="KW-0808">Transferase</keyword>
<organism evidence="6 7">
    <name type="scientific">Halocatena pleomorpha</name>
    <dbReference type="NCBI Taxonomy" id="1785090"/>
    <lineage>
        <taxon>Archaea</taxon>
        <taxon>Methanobacteriati</taxon>
        <taxon>Methanobacteriota</taxon>
        <taxon>Stenosarchaea group</taxon>
        <taxon>Halobacteria</taxon>
        <taxon>Halobacteriales</taxon>
        <taxon>Natronomonadaceae</taxon>
        <taxon>Halocatena</taxon>
    </lineage>
</organism>
<gene>
    <name evidence="6" type="ORF">EIK79_10865</name>
</gene>
<dbReference type="PIRSF" id="PIRSF005739">
    <property type="entry name" value="O-mtase"/>
    <property type="match status" value="1"/>
</dbReference>
<protein>
    <submittedName>
        <fullName evidence="6">Methyltransferase</fullName>
    </submittedName>
</protein>
<reference evidence="6 7" key="1">
    <citation type="submission" date="2018-11" db="EMBL/GenBank/DDBJ databases">
        <title>Taxonoimc description of Halomarina strain SPP-AMP-1.</title>
        <authorList>
            <person name="Pal Y."/>
            <person name="Srinivasana K."/>
            <person name="Verma A."/>
            <person name="Kumar P."/>
        </authorList>
    </citation>
    <scope>NUCLEOTIDE SEQUENCE [LARGE SCALE GENOMIC DNA]</scope>
    <source>
        <strain evidence="6 7">SPP-AMP-1</strain>
    </source>
</reference>
<keyword evidence="3" id="KW-0949">S-adenosyl-L-methionine</keyword>
<keyword evidence="1 6" id="KW-0489">Methyltransferase</keyword>
<feature type="domain" description="O-methyltransferase dimerisation" evidence="5">
    <location>
        <begin position="16"/>
        <end position="88"/>
    </location>
</feature>
<dbReference type="PANTHER" id="PTHR43712:SF2">
    <property type="entry name" value="O-METHYLTRANSFERASE CICE"/>
    <property type="match status" value="1"/>
</dbReference>
<dbReference type="GO" id="GO:0032259">
    <property type="term" value="P:methylation"/>
    <property type="evidence" value="ECO:0007669"/>
    <property type="project" value="UniProtKB-KW"/>
</dbReference>
<dbReference type="GO" id="GO:0046983">
    <property type="term" value="F:protein dimerization activity"/>
    <property type="evidence" value="ECO:0007669"/>
    <property type="project" value="InterPro"/>
</dbReference>
<feature type="domain" description="O-methyltransferase C-terminal" evidence="4">
    <location>
        <begin position="111"/>
        <end position="318"/>
    </location>
</feature>
<dbReference type="PROSITE" id="PS51683">
    <property type="entry name" value="SAM_OMT_II"/>
    <property type="match status" value="1"/>
</dbReference>
<dbReference type="Gene3D" id="3.40.50.150">
    <property type="entry name" value="Vaccinia Virus protein VP39"/>
    <property type="match status" value="1"/>
</dbReference>
<evidence type="ECO:0000313" key="6">
    <source>
        <dbReference type="EMBL" id="RRJ30078.1"/>
    </source>
</evidence>
<dbReference type="InterPro" id="IPR012967">
    <property type="entry name" value="COMT_dimerisation"/>
</dbReference>
<evidence type="ECO:0000256" key="1">
    <source>
        <dbReference type="ARBA" id="ARBA00022603"/>
    </source>
</evidence>
<dbReference type="InterPro" id="IPR016461">
    <property type="entry name" value="COMT-like"/>
</dbReference>
<sequence length="336" mass="37553">MPEPAPALERIRQIGFGFLASKTFLSAVELGVFTELAENPASWTALTDRLDIHPEIAADFLDALVALGLLERNDGVYRNAPDADRFLDRNKATYIGSHFEWANARMYPLFGNLTETLRTGEPQTAHSEDKDVFDELYGDDALFERFVNGMAGMSSRVAEILAESFEWEEYETMCDVGASKGIVPVIVAEKNDHIEATAFDLPRLEPIATEFIANSGVADRVSFHAGDIFEDGLPEHDVFVMGRLLHDFDLAHKRELIQRAHDALPEEGALLVYGTMIDDERRENDDALLMNLYIQVETNGFDYTHEQCQSWLQEAGFSRTMACDLPGRGSIVVGKK</sequence>
<evidence type="ECO:0000256" key="3">
    <source>
        <dbReference type="ARBA" id="ARBA00022691"/>
    </source>
</evidence>
<dbReference type="EMBL" id="RRCH01000023">
    <property type="protein sequence ID" value="RRJ30078.1"/>
    <property type="molecule type" value="Genomic_DNA"/>
</dbReference>
<dbReference type="Pfam" id="PF00891">
    <property type="entry name" value="Methyltransf_2"/>
    <property type="match status" value="1"/>
</dbReference>
<keyword evidence="7" id="KW-1185">Reference proteome</keyword>
<dbReference type="SUPFAM" id="SSF46785">
    <property type="entry name" value="Winged helix' DNA-binding domain"/>
    <property type="match status" value="1"/>
</dbReference>
<evidence type="ECO:0000259" key="5">
    <source>
        <dbReference type="Pfam" id="PF08100"/>
    </source>
</evidence>
<comment type="caution">
    <text evidence="6">The sequence shown here is derived from an EMBL/GenBank/DDBJ whole genome shotgun (WGS) entry which is preliminary data.</text>
</comment>